<dbReference type="Gramene" id="OB06G26520.1">
    <property type="protein sequence ID" value="OB06G26520.1"/>
    <property type="gene ID" value="OB06G26520"/>
</dbReference>
<accession>J3MF58</accession>
<protein>
    <submittedName>
        <fullName evidence="1">Uncharacterized protein</fullName>
    </submittedName>
</protein>
<name>J3MF58_ORYBR</name>
<organism evidence="1">
    <name type="scientific">Oryza brachyantha</name>
    <name type="common">malo sina</name>
    <dbReference type="NCBI Taxonomy" id="4533"/>
    <lineage>
        <taxon>Eukaryota</taxon>
        <taxon>Viridiplantae</taxon>
        <taxon>Streptophyta</taxon>
        <taxon>Embryophyta</taxon>
        <taxon>Tracheophyta</taxon>
        <taxon>Spermatophyta</taxon>
        <taxon>Magnoliopsida</taxon>
        <taxon>Liliopsida</taxon>
        <taxon>Poales</taxon>
        <taxon>Poaceae</taxon>
        <taxon>BOP clade</taxon>
        <taxon>Oryzoideae</taxon>
        <taxon>Oryzeae</taxon>
        <taxon>Oryzinae</taxon>
        <taxon>Oryza</taxon>
    </lineage>
</organism>
<proteinExistence type="predicted"/>
<reference evidence="1" key="1">
    <citation type="journal article" date="2013" name="Nat. Commun.">
        <title>Whole-genome sequencing of Oryza brachyantha reveals mechanisms underlying Oryza genome evolution.</title>
        <authorList>
            <person name="Chen J."/>
            <person name="Huang Q."/>
            <person name="Gao D."/>
            <person name="Wang J."/>
            <person name="Lang Y."/>
            <person name="Liu T."/>
            <person name="Li B."/>
            <person name="Bai Z."/>
            <person name="Luis Goicoechea J."/>
            <person name="Liang C."/>
            <person name="Chen C."/>
            <person name="Zhang W."/>
            <person name="Sun S."/>
            <person name="Liao Y."/>
            <person name="Zhang X."/>
            <person name="Yang L."/>
            <person name="Song C."/>
            <person name="Wang M."/>
            <person name="Shi J."/>
            <person name="Liu G."/>
            <person name="Liu J."/>
            <person name="Zhou H."/>
            <person name="Zhou W."/>
            <person name="Yu Q."/>
            <person name="An N."/>
            <person name="Chen Y."/>
            <person name="Cai Q."/>
            <person name="Wang B."/>
            <person name="Liu B."/>
            <person name="Min J."/>
            <person name="Huang Y."/>
            <person name="Wu H."/>
            <person name="Li Z."/>
            <person name="Zhang Y."/>
            <person name="Yin Y."/>
            <person name="Song W."/>
            <person name="Jiang J."/>
            <person name="Jackson S.A."/>
            <person name="Wing R.A."/>
            <person name="Wang J."/>
            <person name="Chen M."/>
        </authorList>
    </citation>
    <scope>NUCLEOTIDE SEQUENCE [LARGE SCALE GENOMIC DNA]</scope>
    <source>
        <strain evidence="1">cv. IRGC 101232</strain>
    </source>
</reference>
<evidence type="ECO:0000313" key="1">
    <source>
        <dbReference type="EnsemblPlants" id="OB06G26520.1"/>
    </source>
</evidence>
<dbReference type="AlphaFoldDB" id="J3MF58"/>
<sequence>MASCLFCPRRKAAAAAHGEFVKLVFPGGHVELLDRPVLAAEILFLLNYIVSGSNFWASFWPRLCSELFYQ</sequence>
<dbReference type="Proteomes" id="UP000006038">
    <property type="component" value="Chromosome 6"/>
</dbReference>
<dbReference type="HOGENOM" id="CLU_2761847_0_0_1"/>
<dbReference type="EnsemblPlants" id="OB06G26520.1">
    <property type="protein sequence ID" value="OB06G26520.1"/>
    <property type="gene ID" value="OB06G26520"/>
</dbReference>
<keyword evidence="2" id="KW-1185">Reference proteome</keyword>
<reference evidence="1" key="2">
    <citation type="submission" date="2013-04" db="UniProtKB">
        <authorList>
            <consortium name="EnsemblPlants"/>
        </authorList>
    </citation>
    <scope>IDENTIFICATION</scope>
</reference>
<evidence type="ECO:0000313" key="2">
    <source>
        <dbReference type="Proteomes" id="UP000006038"/>
    </source>
</evidence>